<dbReference type="InterPro" id="IPR000795">
    <property type="entry name" value="T_Tr_GTP-bd_dom"/>
</dbReference>
<dbReference type="CDD" id="cd03709">
    <property type="entry name" value="lepA_C"/>
    <property type="match status" value="1"/>
</dbReference>
<dbReference type="Pfam" id="PF06421">
    <property type="entry name" value="LepA_C"/>
    <property type="match status" value="1"/>
</dbReference>
<dbReference type="Gene3D" id="3.40.50.300">
    <property type="entry name" value="P-loop containing nucleotide triphosphate hydrolases"/>
    <property type="match status" value="1"/>
</dbReference>
<gene>
    <name evidence="12" type="primary">GUF1</name>
    <name evidence="12" type="ORF">QQZ08_012450</name>
</gene>
<evidence type="ECO:0000256" key="8">
    <source>
        <dbReference type="ARBA" id="ARBA00023136"/>
    </source>
</evidence>
<evidence type="ECO:0000256" key="9">
    <source>
        <dbReference type="HAMAP-Rule" id="MF_03137"/>
    </source>
</evidence>
<dbReference type="HAMAP" id="MF_00071">
    <property type="entry name" value="LepA"/>
    <property type="match status" value="1"/>
</dbReference>
<dbReference type="SUPFAM" id="SSF50447">
    <property type="entry name" value="Translation proteins"/>
    <property type="match status" value="1"/>
</dbReference>
<dbReference type="Proteomes" id="UP001498421">
    <property type="component" value="Unassembled WGS sequence"/>
</dbReference>
<dbReference type="Pfam" id="PF00679">
    <property type="entry name" value="EFG_C"/>
    <property type="match status" value="1"/>
</dbReference>
<comment type="catalytic activity">
    <reaction evidence="9">
        <text>GTP + H2O = GDP + phosphate + H(+)</text>
        <dbReference type="Rhea" id="RHEA:19669"/>
        <dbReference type="ChEBI" id="CHEBI:15377"/>
        <dbReference type="ChEBI" id="CHEBI:15378"/>
        <dbReference type="ChEBI" id="CHEBI:37565"/>
        <dbReference type="ChEBI" id="CHEBI:43474"/>
        <dbReference type="ChEBI" id="CHEBI:58189"/>
        <dbReference type="EC" id="3.6.5.n1"/>
    </reaction>
</comment>
<dbReference type="EMBL" id="JAZAVK010000257">
    <property type="protein sequence ID" value="KAK7415074.1"/>
    <property type="molecule type" value="Genomic_DNA"/>
</dbReference>
<dbReference type="Gene3D" id="3.30.70.2570">
    <property type="entry name" value="Elongation factor 4, C-terminal domain"/>
    <property type="match status" value="1"/>
</dbReference>
<feature type="binding site" evidence="9">
    <location>
        <begin position="206"/>
        <end position="209"/>
    </location>
    <ligand>
        <name>GTP</name>
        <dbReference type="ChEBI" id="CHEBI:37565"/>
    </ligand>
</feature>
<dbReference type="InterPro" id="IPR027417">
    <property type="entry name" value="P-loop_NTPase"/>
</dbReference>
<dbReference type="SUPFAM" id="SSF54980">
    <property type="entry name" value="EF-G C-terminal domain-like"/>
    <property type="match status" value="2"/>
</dbReference>
<keyword evidence="3 9" id="KW-0999">Mitochondrion inner membrane</keyword>
<dbReference type="InterPro" id="IPR013842">
    <property type="entry name" value="LepA_CTD"/>
</dbReference>
<comment type="subcellular location">
    <subcellularLocation>
        <location evidence="9">Mitochondrion inner membrane</location>
        <topology evidence="9">Peripheral membrane protein</topology>
        <orientation evidence="9">Matrix side</orientation>
    </subcellularLocation>
</comment>
<dbReference type="CDD" id="cd01890">
    <property type="entry name" value="LepA"/>
    <property type="match status" value="1"/>
</dbReference>
<keyword evidence="7 9" id="KW-0342">GTP-binding</keyword>
<dbReference type="PRINTS" id="PR00315">
    <property type="entry name" value="ELONGATNFCT"/>
</dbReference>
<dbReference type="InterPro" id="IPR031157">
    <property type="entry name" value="G_TR_CS"/>
</dbReference>
<evidence type="ECO:0000313" key="12">
    <source>
        <dbReference type="EMBL" id="KAK7415074.1"/>
    </source>
</evidence>
<keyword evidence="13" id="KW-1185">Reference proteome</keyword>
<dbReference type="Gene3D" id="3.30.70.870">
    <property type="entry name" value="Elongation Factor G (Translational Gtpase), domain 3"/>
    <property type="match status" value="1"/>
</dbReference>
<evidence type="ECO:0000256" key="1">
    <source>
        <dbReference type="ARBA" id="ARBA00005454"/>
    </source>
</evidence>
<comment type="caution">
    <text evidence="12">The sequence shown here is derived from an EMBL/GenBank/DDBJ whole genome shotgun (WGS) entry which is preliminary data.</text>
</comment>
<dbReference type="PROSITE" id="PS00301">
    <property type="entry name" value="G_TR_1"/>
    <property type="match status" value="1"/>
</dbReference>
<comment type="function">
    <text evidence="9">Promotes mitochondrial protein synthesis. May act as a fidelity factor of the translation reaction, by catalyzing a one-codon backward translocation of tRNAs on improperly translocated ribosomes. Binds to mitochondrial ribosomes in a GTP-dependent manner.</text>
</comment>
<feature type="domain" description="Tr-type G" evidence="11">
    <location>
        <begin position="78"/>
        <end position="259"/>
    </location>
</feature>
<name>A0ABR1H1U4_9HYPO</name>
<comment type="similarity">
    <text evidence="9">Belongs to the GTP-binding elongation factor family. LepA subfamily.</text>
</comment>
<dbReference type="PANTHER" id="PTHR43512:SF7">
    <property type="entry name" value="TRANSLATION FACTOR GUF1, MITOCHONDRIAL"/>
    <property type="match status" value="1"/>
</dbReference>
<reference evidence="12 13" key="1">
    <citation type="journal article" date="2025" name="Microbiol. Resour. Announc.">
        <title>Draft genome sequences for Neonectria magnoliae and Neonectria punicea, canker pathogens of Liriodendron tulipifera and Acer saccharum in West Virginia.</title>
        <authorList>
            <person name="Petronek H.M."/>
            <person name="Kasson M.T."/>
            <person name="Metheny A.M."/>
            <person name="Stauder C.M."/>
            <person name="Lovett B."/>
            <person name="Lynch S.C."/>
            <person name="Garnas J.R."/>
            <person name="Kasson L.R."/>
            <person name="Stajich J.E."/>
        </authorList>
    </citation>
    <scope>NUCLEOTIDE SEQUENCE [LARGE SCALE GENOMIC DNA]</scope>
    <source>
        <strain evidence="12 13">NRRL 64651</strain>
    </source>
</reference>
<evidence type="ECO:0000256" key="10">
    <source>
        <dbReference type="SAM" id="MobiDB-lite"/>
    </source>
</evidence>
<keyword evidence="2 9" id="KW-0547">Nucleotide-binding</keyword>
<accession>A0ABR1H1U4</accession>
<dbReference type="InterPro" id="IPR000640">
    <property type="entry name" value="EFG_V-like"/>
</dbReference>
<dbReference type="Gene3D" id="2.40.30.10">
    <property type="entry name" value="Translation factors"/>
    <property type="match status" value="1"/>
</dbReference>
<dbReference type="InterPro" id="IPR038363">
    <property type="entry name" value="LepA_C_sf"/>
</dbReference>
<feature type="region of interest" description="Disordered" evidence="10">
    <location>
        <begin position="40"/>
        <end position="65"/>
    </location>
</feature>
<protein>
    <submittedName>
        <fullName evidence="12">Translation factor guf1 mitochondrial</fullName>
    </submittedName>
</protein>
<evidence type="ECO:0000256" key="4">
    <source>
        <dbReference type="ARBA" id="ARBA00022801"/>
    </source>
</evidence>
<evidence type="ECO:0000259" key="11">
    <source>
        <dbReference type="PROSITE" id="PS51722"/>
    </source>
</evidence>
<evidence type="ECO:0000256" key="7">
    <source>
        <dbReference type="ARBA" id="ARBA00023134"/>
    </source>
</evidence>
<dbReference type="NCBIfam" id="TIGR00231">
    <property type="entry name" value="small_GTP"/>
    <property type="match status" value="1"/>
</dbReference>
<keyword evidence="8 9" id="KW-0472">Membrane</keyword>
<dbReference type="PROSITE" id="PS51722">
    <property type="entry name" value="G_TR_2"/>
    <property type="match status" value="1"/>
</dbReference>
<feature type="binding site" evidence="9">
    <location>
        <begin position="87"/>
        <end position="94"/>
    </location>
    <ligand>
        <name>GTP</name>
        <dbReference type="ChEBI" id="CHEBI:37565"/>
    </ligand>
</feature>
<keyword evidence="6 9" id="KW-0496">Mitochondrion</keyword>
<evidence type="ECO:0000313" key="13">
    <source>
        <dbReference type="Proteomes" id="UP001498421"/>
    </source>
</evidence>
<organism evidence="12 13">
    <name type="scientific">Neonectria magnoliae</name>
    <dbReference type="NCBI Taxonomy" id="2732573"/>
    <lineage>
        <taxon>Eukaryota</taxon>
        <taxon>Fungi</taxon>
        <taxon>Dikarya</taxon>
        <taxon>Ascomycota</taxon>
        <taxon>Pezizomycotina</taxon>
        <taxon>Sordariomycetes</taxon>
        <taxon>Hypocreomycetidae</taxon>
        <taxon>Hypocreales</taxon>
        <taxon>Nectriaceae</taxon>
        <taxon>Neonectria</taxon>
    </lineage>
</organism>
<keyword evidence="5 9" id="KW-0648">Protein biosynthesis</keyword>
<dbReference type="InterPro" id="IPR005225">
    <property type="entry name" value="Small_GTP-bd"/>
</dbReference>
<dbReference type="InterPro" id="IPR035647">
    <property type="entry name" value="EFG_III/V"/>
</dbReference>
<proteinExistence type="inferred from homology"/>
<dbReference type="PANTHER" id="PTHR43512">
    <property type="entry name" value="TRANSLATION FACTOR GUF1-RELATED"/>
    <property type="match status" value="1"/>
</dbReference>
<dbReference type="NCBIfam" id="TIGR01393">
    <property type="entry name" value="lepA"/>
    <property type="match status" value="1"/>
</dbReference>
<dbReference type="SUPFAM" id="SSF52540">
    <property type="entry name" value="P-loop containing nucleoside triphosphate hydrolases"/>
    <property type="match status" value="1"/>
</dbReference>
<dbReference type="InterPro" id="IPR006297">
    <property type="entry name" value="EF-4"/>
</dbReference>
<evidence type="ECO:0000256" key="6">
    <source>
        <dbReference type="ARBA" id="ARBA00023128"/>
    </source>
</evidence>
<comment type="similarity">
    <text evidence="1">Belongs to the TRAFAC class translation factor GTPase superfamily. Classic translation factor GTPase family. LepA subfamily.</text>
</comment>
<dbReference type="CDD" id="cd16260">
    <property type="entry name" value="EF4_III"/>
    <property type="match status" value="1"/>
</dbReference>
<dbReference type="CDD" id="cd03699">
    <property type="entry name" value="EF4_II"/>
    <property type="match status" value="1"/>
</dbReference>
<evidence type="ECO:0000256" key="3">
    <source>
        <dbReference type="ARBA" id="ARBA00022792"/>
    </source>
</evidence>
<dbReference type="Pfam" id="PF00009">
    <property type="entry name" value="GTP_EFTU"/>
    <property type="match status" value="1"/>
</dbReference>
<sequence length="677" mass="76004">MSLAWNAGRAWTRQCLVQPRQRPSCWPGAAPFAHSPLYPPPRPSSWQFPPRRQHATKAPPPKATPSHLEVRIAAIPIERYRNFCIVAHIDHGKSTLSDRLLEHTGTISASDGNKQILDKLDVERERGITVKAQTCTMIYNYRGQDYLLHLVDTPGHVDFRAEVTRSYASCGGALLLVDATQGIQAQTVSNFHLAFAQDLDLIPVVNKIDMPAADVPRVLEQMENTFELDSKDAILLSAKTGKGVPAVLPAVIERIPHPKGDEQKPLKMLLVDSWYDTFRGVVLLVSVFDGMIRAGDNVVSLGTGMKYTVGQVGIQYPHATPMRVLRAGQVGYVYFNPGMKRIQDAKLGDTFTTINDENLVEPLPGFEEPKPMVFVAAFPTDQSDYGRLADSMNQLVLNDRSVTLQKDHSEALGAGWRLGFLGSLHCSVFQDRLRQEHGRDVILTEPTVPTKIVWADGTEEVVQNPALFPDQSHPRIRGAQLFEPFVKCTITLPEEYLGRVIELCEANRGEQKSIEFFHSTQVILIYDIPSAQLVDDLFGKLKSATKGYATLDYEDSGWRHSHLVKLQLMVNRQPVDAICRVVHSTQVDRLGRQWVTKFKQHVDRQMFEIVIQATVGTRIVARETIKPFRKDVLAKLHAADISRRRKLLEKQKEGRKRLRAVGNVIIDQSAFQSFLSR</sequence>
<keyword evidence="4 9" id="KW-0378">Hydrolase</keyword>
<dbReference type="InterPro" id="IPR035654">
    <property type="entry name" value="LepA_IV"/>
</dbReference>
<dbReference type="InterPro" id="IPR009000">
    <property type="entry name" value="Transl_B-barrel_sf"/>
</dbReference>
<evidence type="ECO:0000256" key="2">
    <source>
        <dbReference type="ARBA" id="ARBA00022741"/>
    </source>
</evidence>
<dbReference type="Gene3D" id="3.30.70.240">
    <property type="match status" value="1"/>
</dbReference>
<feature type="binding site" evidence="9">
    <location>
        <begin position="152"/>
        <end position="156"/>
    </location>
    <ligand>
        <name>GTP</name>
        <dbReference type="ChEBI" id="CHEBI:37565"/>
    </ligand>
</feature>
<evidence type="ECO:0000256" key="5">
    <source>
        <dbReference type="ARBA" id="ARBA00022917"/>
    </source>
</evidence>